<organism evidence="1 2">
    <name type="scientific">Aquibacillus rhizosphaerae</name>
    <dbReference type="NCBI Taxonomy" id="3051431"/>
    <lineage>
        <taxon>Bacteria</taxon>
        <taxon>Bacillati</taxon>
        <taxon>Bacillota</taxon>
        <taxon>Bacilli</taxon>
        <taxon>Bacillales</taxon>
        <taxon>Bacillaceae</taxon>
        <taxon>Aquibacillus</taxon>
    </lineage>
</organism>
<comment type="caution">
    <text evidence="1">The sequence shown here is derived from an EMBL/GenBank/DDBJ whole genome shotgun (WGS) entry which is preliminary data.</text>
</comment>
<dbReference type="PROSITE" id="PS51257">
    <property type="entry name" value="PROKAR_LIPOPROTEIN"/>
    <property type="match status" value="1"/>
</dbReference>
<evidence type="ECO:0000313" key="2">
    <source>
        <dbReference type="Proteomes" id="UP001235343"/>
    </source>
</evidence>
<proteinExistence type="predicted"/>
<accession>A0ABT7L1H7</accession>
<protein>
    <recommendedName>
        <fullName evidence="3">Lipoprotein</fullName>
    </recommendedName>
</protein>
<dbReference type="RefSeq" id="WP_285930638.1">
    <property type="nucleotide sequence ID" value="NZ_JASTZU010000018.1"/>
</dbReference>
<evidence type="ECO:0000313" key="1">
    <source>
        <dbReference type="EMBL" id="MDL4839701.1"/>
    </source>
</evidence>
<reference evidence="1 2" key="1">
    <citation type="submission" date="2023-06" db="EMBL/GenBank/DDBJ databases">
        <title>Aquibacillus rhizosphaerae LR5S19.</title>
        <authorList>
            <person name="Sun J.-Q."/>
        </authorList>
    </citation>
    <scope>NUCLEOTIDE SEQUENCE [LARGE SCALE GENOMIC DNA]</scope>
    <source>
        <strain evidence="1 2">LR5S19</strain>
    </source>
</reference>
<evidence type="ECO:0008006" key="3">
    <source>
        <dbReference type="Google" id="ProtNLM"/>
    </source>
</evidence>
<dbReference type="Proteomes" id="UP001235343">
    <property type="component" value="Unassembled WGS sequence"/>
</dbReference>
<dbReference type="EMBL" id="JASTZU010000018">
    <property type="protein sequence ID" value="MDL4839701.1"/>
    <property type="molecule type" value="Genomic_DNA"/>
</dbReference>
<gene>
    <name evidence="1" type="ORF">QQS35_04415</name>
</gene>
<name>A0ABT7L1H7_9BACI</name>
<sequence>MRGDIRIERYRFFLVLAIMLVGCKNEKVIEEQKITYGEQIPQEEALSVISFVPKQINEDSSSFPIKKKSAIHNKTDKRSEIIELRYGGVECNILLEVENTKKLKRNNSLDFEEINLMDGENAYYAEDQYIQYIAWIDNELSYLMSFHYKGNPTQ</sequence>
<keyword evidence="2" id="KW-1185">Reference proteome</keyword>